<comment type="caution">
    <text evidence="5">The sequence shown here is derived from an EMBL/GenBank/DDBJ whole genome shotgun (WGS) entry which is preliminary data.</text>
</comment>
<proteinExistence type="predicted"/>
<feature type="domain" description="Glycine zipper 2TM" evidence="4">
    <location>
        <begin position="61"/>
        <end position="101"/>
    </location>
</feature>
<name>A0ABT2CWS8_9BURK</name>
<comment type="subcellular location">
    <subcellularLocation>
        <location evidence="1">Membrane</location>
    </subcellularLocation>
</comment>
<keyword evidence="6" id="KW-1185">Reference proteome</keyword>
<dbReference type="Pfam" id="PF05433">
    <property type="entry name" value="Rick_17kDa_Anti"/>
    <property type="match status" value="1"/>
</dbReference>
<dbReference type="PANTHER" id="PTHR35603:SF2">
    <property type="entry name" value="OUTER MEMBRANE LIPOPROTEIN"/>
    <property type="match status" value="1"/>
</dbReference>
<evidence type="ECO:0000256" key="1">
    <source>
        <dbReference type="ARBA" id="ARBA00004370"/>
    </source>
</evidence>
<dbReference type="Proteomes" id="UP001204621">
    <property type="component" value="Unassembled WGS sequence"/>
</dbReference>
<dbReference type="InterPro" id="IPR051407">
    <property type="entry name" value="Bact_OM_lipoprot/Surf_antigen"/>
</dbReference>
<keyword evidence="2" id="KW-0472">Membrane</keyword>
<feature type="chain" id="PRO_5045052524" evidence="3">
    <location>
        <begin position="32"/>
        <end position="149"/>
    </location>
</feature>
<reference evidence="5 6" key="1">
    <citation type="submission" date="2022-08" db="EMBL/GenBank/DDBJ databases">
        <title>Reclassification of Massilia species as members of the genera Telluria, Duganella, Pseudoduganella, Mokoshia gen. nov. and Zemynaea gen. nov. using orthogonal and non-orthogonal genome-based approaches.</title>
        <authorList>
            <person name="Bowman J.P."/>
        </authorList>
    </citation>
    <scope>NUCLEOTIDE SEQUENCE [LARGE SCALE GENOMIC DNA]</scope>
    <source>
        <strain evidence="5 6">JCM 31606</strain>
    </source>
</reference>
<dbReference type="InterPro" id="IPR008816">
    <property type="entry name" value="Gly_zipper_2TM_dom"/>
</dbReference>
<dbReference type="PANTHER" id="PTHR35603">
    <property type="match status" value="1"/>
</dbReference>
<evidence type="ECO:0000256" key="3">
    <source>
        <dbReference type="SAM" id="SignalP"/>
    </source>
</evidence>
<accession>A0ABT2CWS8</accession>
<dbReference type="EMBL" id="JANUGU010000002">
    <property type="protein sequence ID" value="MCS0658423.1"/>
    <property type="molecule type" value="Genomic_DNA"/>
</dbReference>
<feature type="signal peptide" evidence="3">
    <location>
        <begin position="1"/>
        <end position="31"/>
    </location>
</feature>
<protein>
    <submittedName>
        <fullName evidence="5">Glycine zipper 2TM domain-containing protein</fullName>
    </submittedName>
</protein>
<gene>
    <name evidence="5" type="ORF">NX778_10140</name>
</gene>
<sequence length="149" mass="15336">MNAHLFSSARKGLAAGALGLAFLSSPMGAQAAPHKVECQSCGVVVSSHSYERAAEHGSGLGIATGALVGGFLGNRVGGGNGRKLATVAGAVGGGYAGNQIEKNARSRTVTETKVRMDNGAVRHVTEEGAHRYYNGEHVRVERNGLVPLR</sequence>
<keyword evidence="3" id="KW-0732">Signal</keyword>
<dbReference type="RefSeq" id="WP_258811605.1">
    <property type="nucleotide sequence ID" value="NZ_JANUGU010000002.1"/>
</dbReference>
<evidence type="ECO:0000313" key="5">
    <source>
        <dbReference type="EMBL" id="MCS0658423.1"/>
    </source>
</evidence>
<organism evidence="5 6">
    <name type="scientific">Massilia terrae</name>
    <dbReference type="NCBI Taxonomy" id="1811224"/>
    <lineage>
        <taxon>Bacteria</taxon>
        <taxon>Pseudomonadati</taxon>
        <taxon>Pseudomonadota</taxon>
        <taxon>Betaproteobacteria</taxon>
        <taxon>Burkholderiales</taxon>
        <taxon>Oxalobacteraceae</taxon>
        <taxon>Telluria group</taxon>
        <taxon>Massilia</taxon>
    </lineage>
</organism>
<evidence type="ECO:0000256" key="2">
    <source>
        <dbReference type="ARBA" id="ARBA00023136"/>
    </source>
</evidence>
<evidence type="ECO:0000313" key="6">
    <source>
        <dbReference type="Proteomes" id="UP001204621"/>
    </source>
</evidence>
<evidence type="ECO:0000259" key="4">
    <source>
        <dbReference type="Pfam" id="PF05433"/>
    </source>
</evidence>